<dbReference type="PANTHER" id="PTHR43155:SF2">
    <property type="entry name" value="CYCLIC DI-GMP PHOSPHODIESTERASE PA4108"/>
    <property type="match status" value="1"/>
</dbReference>
<dbReference type="Pfam" id="PF11871">
    <property type="entry name" value="DUF3391"/>
    <property type="match status" value="1"/>
</dbReference>
<dbReference type="InterPro" id="IPR021812">
    <property type="entry name" value="DUF3391"/>
</dbReference>
<dbReference type="Proteomes" id="UP001501337">
    <property type="component" value="Unassembled WGS sequence"/>
</dbReference>
<evidence type="ECO:0000313" key="3">
    <source>
        <dbReference type="Proteomes" id="UP001501337"/>
    </source>
</evidence>
<reference evidence="3" key="1">
    <citation type="journal article" date="2019" name="Int. J. Syst. Evol. Microbiol.">
        <title>The Global Catalogue of Microorganisms (GCM) 10K type strain sequencing project: providing services to taxonomists for standard genome sequencing and annotation.</title>
        <authorList>
            <consortium name="The Broad Institute Genomics Platform"/>
            <consortium name="The Broad Institute Genome Sequencing Center for Infectious Disease"/>
            <person name="Wu L."/>
            <person name="Ma J."/>
        </authorList>
    </citation>
    <scope>NUCLEOTIDE SEQUENCE [LARGE SCALE GENOMIC DNA]</scope>
    <source>
        <strain evidence="3">JCM 17555</strain>
    </source>
</reference>
<accession>A0ABP7Q056</accession>
<evidence type="ECO:0000259" key="1">
    <source>
        <dbReference type="PROSITE" id="PS51832"/>
    </source>
</evidence>
<protein>
    <submittedName>
        <fullName evidence="2">HD-GYP domain-containing protein</fullName>
    </submittedName>
</protein>
<name>A0ABP7Q056_9GAMM</name>
<feature type="domain" description="HD-GYP" evidence="1">
    <location>
        <begin position="142"/>
        <end position="338"/>
    </location>
</feature>
<dbReference type="InterPro" id="IPR037522">
    <property type="entry name" value="HD_GYP_dom"/>
</dbReference>
<dbReference type="Gene3D" id="1.10.3210.10">
    <property type="entry name" value="Hypothetical protein af1432"/>
    <property type="match status" value="1"/>
</dbReference>
<keyword evidence="3" id="KW-1185">Reference proteome</keyword>
<evidence type="ECO:0000313" key="2">
    <source>
        <dbReference type="EMBL" id="GAA3974107.1"/>
    </source>
</evidence>
<dbReference type="InterPro" id="IPR003607">
    <property type="entry name" value="HD/PDEase_dom"/>
</dbReference>
<dbReference type="Pfam" id="PF13487">
    <property type="entry name" value="HD_5"/>
    <property type="match status" value="1"/>
</dbReference>
<dbReference type="RefSeq" id="WP_344808612.1">
    <property type="nucleotide sequence ID" value="NZ_BAABBO010000018.1"/>
</dbReference>
<dbReference type="PANTHER" id="PTHR43155">
    <property type="entry name" value="CYCLIC DI-GMP PHOSPHODIESTERASE PA4108-RELATED"/>
    <property type="match status" value="1"/>
</dbReference>
<dbReference type="NCBIfam" id="TIGR00277">
    <property type="entry name" value="HDIG"/>
    <property type="match status" value="1"/>
</dbReference>
<comment type="caution">
    <text evidence="2">The sequence shown here is derived from an EMBL/GenBank/DDBJ whole genome shotgun (WGS) entry which is preliminary data.</text>
</comment>
<organism evidence="2 3">
    <name type="scientific">Allohahella marinimesophila</name>
    <dbReference type="NCBI Taxonomy" id="1054972"/>
    <lineage>
        <taxon>Bacteria</taxon>
        <taxon>Pseudomonadati</taxon>
        <taxon>Pseudomonadota</taxon>
        <taxon>Gammaproteobacteria</taxon>
        <taxon>Oceanospirillales</taxon>
        <taxon>Hahellaceae</taxon>
        <taxon>Allohahella</taxon>
    </lineage>
</organism>
<dbReference type="EMBL" id="BAABBO010000018">
    <property type="protein sequence ID" value="GAA3974107.1"/>
    <property type="molecule type" value="Genomic_DNA"/>
</dbReference>
<dbReference type="CDD" id="cd00077">
    <property type="entry name" value="HDc"/>
    <property type="match status" value="1"/>
</dbReference>
<gene>
    <name evidence="2" type="ORF">GCM10022278_33960</name>
</gene>
<sequence length="424" mass="48113">MSVDLFEVKIPASEVQLGMHVIRLDRPWEETDFLLQGFVVKDIDEIHALREQCQFIYIEGKSYKSTNYLADRTPQPPSRAKVTSRTPQFVYINKIDVSEEIGKARESYKSAKSLATSILTGIRIGKTLDINKTKDVVDDIVDSLLRNDDALMWLSKIRNQDEYTAEHCLNVCILSAAFAKRLGLPEDEIRLVGLCGMLHDVGKMKIPLEILNKPTSLTPDEFELMRKHAEYGRDILMSQPGMLNKAVDVAYNHHERLDGNGYPRKLKANQIPYYAKLVAIVDTYDAITSNRTYSRGRASMEALDIIYRFRGTQFDDELAKEFIKMIGIYPPGSIVELHTGEVGIVVMQNQKSKLKPKLVIVLDTQKRKAELKVVLDLIKEPADADGKIYTINRELPDGSFGVKLQKYLESGLVLNYPTLDERQS</sequence>
<dbReference type="PROSITE" id="PS51832">
    <property type="entry name" value="HD_GYP"/>
    <property type="match status" value="1"/>
</dbReference>
<dbReference type="InterPro" id="IPR006675">
    <property type="entry name" value="HDIG_dom"/>
</dbReference>
<proteinExistence type="predicted"/>
<dbReference type="SMART" id="SM00471">
    <property type="entry name" value="HDc"/>
    <property type="match status" value="1"/>
</dbReference>
<dbReference type="SUPFAM" id="SSF109604">
    <property type="entry name" value="HD-domain/PDEase-like"/>
    <property type="match status" value="1"/>
</dbReference>